<accession>A0ABV9JV82</accession>
<name>A0ABV9JV82_9BACI</name>
<gene>
    <name evidence="1" type="ORF">ACFO3P_05660</name>
</gene>
<dbReference type="Proteomes" id="UP001595988">
    <property type="component" value="Unassembled WGS sequence"/>
</dbReference>
<evidence type="ECO:0000313" key="1">
    <source>
        <dbReference type="EMBL" id="MFC4661700.1"/>
    </source>
</evidence>
<evidence type="ECO:0000313" key="2">
    <source>
        <dbReference type="Proteomes" id="UP001595988"/>
    </source>
</evidence>
<comment type="caution">
    <text evidence="1">The sequence shown here is derived from an EMBL/GenBank/DDBJ whole genome shotgun (WGS) entry which is preliminary data.</text>
</comment>
<reference evidence="2" key="1">
    <citation type="journal article" date="2019" name="Int. J. Syst. Evol. Microbiol.">
        <title>The Global Catalogue of Microorganisms (GCM) 10K type strain sequencing project: providing services to taxonomists for standard genome sequencing and annotation.</title>
        <authorList>
            <consortium name="The Broad Institute Genomics Platform"/>
            <consortium name="The Broad Institute Genome Sequencing Center for Infectious Disease"/>
            <person name="Wu L."/>
            <person name="Ma J."/>
        </authorList>
    </citation>
    <scope>NUCLEOTIDE SEQUENCE [LARGE SCALE GENOMIC DNA]</scope>
    <source>
        <strain evidence="2">CCUG 37257</strain>
    </source>
</reference>
<dbReference type="EMBL" id="JBHSFT010000008">
    <property type="protein sequence ID" value="MFC4661700.1"/>
    <property type="molecule type" value="Genomic_DNA"/>
</dbReference>
<dbReference type="RefSeq" id="WP_379542243.1">
    <property type="nucleotide sequence ID" value="NZ_JBHSFT010000008.1"/>
</dbReference>
<organism evidence="1 2">
    <name type="scientific">Oceanobacillus aidingensis</name>
    <dbReference type="NCBI Taxonomy" id="645964"/>
    <lineage>
        <taxon>Bacteria</taxon>
        <taxon>Bacillati</taxon>
        <taxon>Bacillota</taxon>
        <taxon>Bacilli</taxon>
        <taxon>Bacillales</taxon>
        <taxon>Bacillaceae</taxon>
        <taxon>Oceanobacillus</taxon>
    </lineage>
</organism>
<sequence length="106" mass="12449">MSKIKQFNSFQTSYKKLQESLDTITTKINVEYYHYDFQSEPFLHIEAFVGMVKLEFVEDYDQVISIFTPEATLVFTENNYHTNLSNDAVVFASKNDEETYCTITFI</sequence>
<protein>
    <submittedName>
        <fullName evidence="1">Uncharacterized protein</fullName>
    </submittedName>
</protein>
<keyword evidence="2" id="KW-1185">Reference proteome</keyword>
<proteinExistence type="predicted"/>